<dbReference type="GO" id="GO:0003682">
    <property type="term" value="F:chromatin binding"/>
    <property type="evidence" value="ECO:0007669"/>
    <property type="project" value="InterPro"/>
</dbReference>
<evidence type="ECO:0000259" key="2">
    <source>
        <dbReference type="Pfam" id="PF06047"/>
    </source>
</evidence>
<accession>A0A3M6UWH0</accession>
<dbReference type="OrthoDB" id="273141at2759"/>
<gene>
    <name evidence="3" type="ORF">pdam_00025642</name>
</gene>
<name>A0A3M6UWH0_POCDA</name>
<protein>
    <recommendedName>
        <fullName evidence="2">NF-kappa-B-activating protein C-terminal domain-containing protein</fullName>
    </recommendedName>
</protein>
<dbReference type="STRING" id="46731.A0A3M6UWH0"/>
<dbReference type="PANTHER" id="PTHR13087:SF0">
    <property type="entry name" value="NFKB ACTIVATING PROTEIN LIKE"/>
    <property type="match status" value="1"/>
</dbReference>
<organism evidence="3 4">
    <name type="scientific">Pocillopora damicornis</name>
    <name type="common">Cauliflower coral</name>
    <name type="synonym">Millepora damicornis</name>
    <dbReference type="NCBI Taxonomy" id="46731"/>
    <lineage>
        <taxon>Eukaryota</taxon>
        <taxon>Metazoa</taxon>
        <taxon>Cnidaria</taxon>
        <taxon>Anthozoa</taxon>
        <taxon>Hexacorallia</taxon>
        <taxon>Scleractinia</taxon>
        <taxon>Astrocoeniina</taxon>
        <taxon>Pocilloporidae</taxon>
        <taxon>Pocillopora</taxon>
    </lineage>
</organism>
<proteinExistence type="inferred from homology"/>
<evidence type="ECO:0000256" key="1">
    <source>
        <dbReference type="ARBA" id="ARBA00009313"/>
    </source>
</evidence>
<dbReference type="Proteomes" id="UP000275408">
    <property type="component" value="Unassembled WGS sequence"/>
</dbReference>
<evidence type="ECO:0000313" key="3">
    <source>
        <dbReference type="EMBL" id="RMX58032.1"/>
    </source>
</evidence>
<dbReference type="InterPro" id="IPR040466">
    <property type="entry name" value="NKAP"/>
</dbReference>
<feature type="non-terminal residue" evidence="3">
    <location>
        <position position="67"/>
    </location>
</feature>
<dbReference type="GO" id="GO:0010468">
    <property type="term" value="P:regulation of gene expression"/>
    <property type="evidence" value="ECO:0007669"/>
    <property type="project" value="TreeGrafter"/>
</dbReference>
<dbReference type="Pfam" id="PF06047">
    <property type="entry name" value="Nkap_C"/>
    <property type="match status" value="1"/>
</dbReference>
<dbReference type="EMBL" id="RCHS01000549">
    <property type="protein sequence ID" value="RMX58032.1"/>
    <property type="molecule type" value="Genomic_DNA"/>
</dbReference>
<dbReference type="PANTHER" id="PTHR13087">
    <property type="entry name" value="NF-KAPPA B ACTIVATING PROTEIN"/>
    <property type="match status" value="1"/>
</dbReference>
<comment type="similarity">
    <text evidence="1">Belongs to the NKAP family.</text>
</comment>
<reference evidence="3 4" key="1">
    <citation type="journal article" date="2018" name="Sci. Rep.">
        <title>Comparative analysis of the Pocillopora damicornis genome highlights role of immune system in coral evolution.</title>
        <authorList>
            <person name="Cunning R."/>
            <person name="Bay R.A."/>
            <person name="Gillette P."/>
            <person name="Baker A.C."/>
            <person name="Traylor-Knowles N."/>
        </authorList>
    </citation>
    <scope>NUCLEOTIDE SEQUENCE [LARGE SCALE GENOMIC DNA]</scope>
    <source>
        <strain evidence="3">RSMAS</strain>
        <tissue evidence="3">Whole animal</tissue>
    </source>
</reference>
<dbReference type="AlphaFoldDB" id="A0A3M6UWH0"/>
<feature type="domain" description="NF-kappa-B-activating protein C-terminal" evidence="2">
    <location>
        <begin position="32"/>
        <end position="66"/>
    </location>
</feature>
<sequence>MQDTGNQDITDFGGALLPGKGEAMAQYVKEGKHRHMEAVRLRKEKQIYSADEKRALAMFNYEEQSKT</sequence>
<dbReference type="InterPro" id="IPR009269">
    <property type="entry name" value="NKAP_C"/>
</dbReference>
<comment type="caution">
    <text evidence="3">The sequence shown here is derived from an EMBL/GenBank/DDBJ whole genome shotgun (WGS) entry which is preliminary data.</text>
</comment>
<dbReference type="GO" id="GO:0005634">
    <property type="term" value="C:nucleus"/>
    <property type="evidence" value="ECO:0007669"/>
    <property type="project" value="TreeGrafter"/>
</dbReference>
<evidence type="ECO:0000313" key="4">
    <source>
        <dbReference type="Proteomes" id="UP000275408"/>
    </source>
</evidence>
<keyword evidence="4" id="KW-1185">Reference proteome</keyword>